<feature type="non-terminal residue" evidence="2">
    <location>
        <position position="1"/>
    </location>
</feature>
<feature type="transmembrane region" description="Helical" evidence="1">
    <location>
        <begin position="94"/>
        <end position="117"/>
    </location>
</feature>
<protein>
    <recommendedName>
        <fullName evidence="3">Quinol:cytochrome C oxidoreductase</fullName>
    </recommendedName>
</protein>
<accession>A0A0F8ZVZ5</accession>
<feature type="transmembrane region" description="Helical" evidence="1">
    <location>
        <begin position="137"/>
        <end position="157"/>
    </location>
</feature>
<feature type="transmembrane region" description="Helical" evidence="1">
    <location>
        <begin position="177"/>
        <end position="195"/>
    </location>
</feature>
<feature type="transmembrane region" description="Helical" evidence="1">
    <location>
        <begin position="207"/>
        <end position="230"/>
    </location>
</feature>
<dbReference type="PANTHER" id="PTHR43044:SF1">
    <property type="entry name" value="QUINOL:CYTOCHROME C OXIDOREDUCTASE QUINONE-BINDING SUBUNIT 2"/>
    <property type="match status" value="1"/>
</dbReference>
<keyword evidence="1" id="KW-1133">Transmembrane helix</keyword>
<organism evidence="2">
    <name type="scientific">marine sediment metagenome</name>
    <dbReference type="NCBI Taxonomy" id="412755"/>
    <lineage>
        <taxon>unclassified sequences</taxon>
        <taxon>metagenomes</taxon>
        <taxon>ecological metagenomes</taxon>
    </lineage>
</organism>
<keyword evidence="1" id="KW-0472">Membrane</keyword>
<sequence>WTHEHHDPILEGKAAYLNAPFFIIRMVIYFGGWIFFGWKLRSLSVKSDLDPDLKYFKKSIYYAGAFLVFFAITSSTASWDWIMSIDAHWYSTIFGWYIFISIFVSGIAVIILLVIFLQSQGYMSHVNKEHLHDLGKYLFGFSVFWMYLWFSQYMLIWYANIPEETVYFIQRIEEYNFLFYGNFLINFFAPFLILIHRKAPRLKRVMVIGAIIVFIGHWIDLYLAIMPGVLGDKASIGITEIGLTIGYVGLFLWVVFRSLAKAKLVPVNHPFFKESLEYHNL</sequence>
<feature type="transmembrane region" description="Helical" evidence="1">
    <location>
        <begin position="15"/>
        <end position="38"/>
    </location>
</feature>
<dbReference type="PANTHER" id="PTHR43044">
    <property type="match status" value="1"/>
</dbReference>
<evidence type="ECO:0008006" key="3">
    <source>
        <dbReference type="Google" id="ProtNLM"/>
    </source>
</evidence>
<reference evidence="2" key="1">
    <citation type="journal article" date="2015" name="Nature">
        <title>Complex archaea that bridge the gap between prokaryotes and eukaryotes.</title>
        <authorList>
            <person name="Spang A."/>
            <person name="Saw J.H."/>
            <person name="Jorgensen S.L."/>
            <person name="Zaremba-Niedzwiedzka K."/>
            <person name="Martijn J."/>
            <person name="Lind A.E."/>
            <person name="van Eijk R."/>
            <person name="Schleper C."/>
            <person name="Guy L."/>
            <person name="Ettema T.J."/>
        </authorList>
    </citation>
    <scope>NUCLEOTIDE SEQUENCE</scope>
</reference>
<dbReference type="AlphaFoldDB" id="A0A0F8ZVZ5"/>
<dbReference type="EMBL" id="LAZR01061160">
    <property type="protein sequence ID" value="KKK64146.1"/>
    <property type="molecule type" value="Genomic_DNA"/>
</dbReference>
<feature type="transmembrane region" description="Helical" evidence="1">
    <location>
        <begin position="236"/>
        <end position="256"/>
    </location>
</feature>
<name>A0A0F8ZVZ5_9ZZZZ</name>
<evidence type="ECO:0000256" key="1">
    <source>
        <dbReference type="SAM" id="Phobius"/>
    </source>
</evidence>
<keyword evidence="1" id="KW-0812">Transmembrane</keyword>
<gene>
    <name evidence="2" type="ORF">LCGC14_2987170</name>
</gene>
<proteinExistence type="predicted"/>
<feature type="transmembrane region" description="Helical" evidence="1">
    <location>
        <begin position="59"/>
        <end position="82"/>
    </location>
</feature>
<comment type="caution">
    <text evidence="2">The sequence shown here is derived from an EMBL/GenBank/DDBJ whole genome shotgun (WGS) entry which is preliminary data.</text>
</comment>
<evidence type="ECO:0000313" key="2">
    <source>
        <dbReference type="EMBL" id="KKK64146.1"/>
    </source>
</evidence>